<dbReference type="RefSeq" id="WP_055660424.1">
    <property type="nucleotide sequence ID" value="NZ_CABIXC010000028.1"/>
</dbReference>
<gene>
    <name evidence="1" type="ORF">ERS852407_05763</name>
</gene>
<dbReference type="Proteomes" id="UP000095651">
    <property type="component" value="Unassembled WGS sequence"/>
</dbReference>
<name>A0A174MWC1_9FIRM</name>
<protein>
    <submittedName>
        <fullName evidence="1">Uncharacterized protein</fullName>
    </submittedName>
</protein>
<dbReference type="AlphaFoldDB" id="A0A174MWC1"/>
<sequence>MKRFSCFAVAVILMVTLYRMIPHYEILAQYSFSSPGSRETTILAVSHTVGPALYISGENILRLHRKLNYDVPSNRVILMLYGKKSDVEKGKYSVIMIYEGEDGSREEDAGIVLIK</sequence>
<evidence type="ECO:0000313" key="1">
    <source>
        <dbReference type="EMBL" id="CUP38085.1"/>
    </source>
</evidence>
<proteinExistence type="predicted"/>
<accession>A0A174MWC1</accession>
<reference evidence="1 2" key="1">
    <citation type="submission" date="2015-09" db="EMBL/GenBank/DDBJ databases">
        <authorList>
            <consortium name="Pathogen Informatics"/>
        </authorList>
    </citation>
    <scope>NUCLEOTIDE SEQUENCE [LARGE SCALE GENOMIC DNA]</scope>
    <source>
        <strain evidence="1 2">2789STDY5608850</strain>
    </source>
</reference>
<evidence type="ECO:0000313" key="2">
    <source>
        <dbReference type="Proteomes" id="UP000095651"/>
    </source>
</evidence>
<organism evidence="1 2">
    <name type="scientific">Hungatella hathewayi</name>
    <dbReference type="NCBI Taxonomy" id="154046"/>
    <lineage>
        <taxon>Bacteria</taxon>
        <taxon>Bacillati</taxon>
        <taxon>Bacillota</taxon>
        <taxon>Clostridia</taxon>
        <taxon>Lachnospirales</taxon>
        <taxon>Lachnospiraceae</taxon>
        <taxon>Hungatella</taxon>
    </lineage>
</organism>
<dbReference type="EMBL" id="CYZE01000028">
    <property type="protein sequence ID" value="CUP38085.1"/>
    <property type="molecule type" value="Genomic_DNA"/>
</dbReference>